<dbReference type="EMBL" id="LSSN01005097">
    <property type="protein sequence ID" value="OMJ10224.1"/>
    <property type="molecule type" value="Genomic_DNA"/>
</dbReference>
<proteinExistence type="predicted"/>
<accession>A0A1R1X6H5</accession>
<feature type="compositionally biased region" description="Basic residues" evidence="1">
    <location>
        <begin position="495"/>
        <end position="509"/>
    </location>
</feature>
<reference evidence="2 3" key="1">
    <citation type="submission" date="2017-01" db="EMBL/GenBank/DDBJ databases">
        <authorList>
            <person name="Mah S.A."/>
            <person name="Swanson W.J."/>
            <person name="Moy G.W."/>
            <person name="Vacquier V.D."/>
        </authorList>
    </citation>
    <scope>NUCLEOTIDE SEQUENCE [LARGE SCALE GENOMIC DNA]</scope>
    <source>
        <strain evidence="2 3">GSMNP</strain>
    </source>
</reference>
<feature type="region of interest" description="Disordered" evidence="1">
    <location>
        <begin position="49"/>
        <end position="74"/>
    </location>
</feature>
<gene>
    <name evidence="2" type="ORF">AYI70_g10460</name>
</gene>
<evidence type="ECO:0000313" key="2">
    <source>
        <dbReference type="EMBL" id="OMJ10224.1"/>
    </source>
</evidence>
<dbReference type="Proteomes" id="UP000187283">
    <property type="component" value="Unassembled WGS sequence"/>
</dbReference>
<organism evidence="2 3">
    <name type="scientific">Smittium culicis</name>
    <dbReference type="NCBI Taxonomy" id="133412"/>
    <lineage>
        <taxon>Eukaryota</taxon>
        <taxon>Fungi</taxon>
        <taxon>Fungi incertae sedis</taxon>
        <taxon>Zoopagomycota</taxon>
        <taxon>Kickxellomycotina</taxon>
        <taxon>Harpellomycetes</taxon>
        <taxon>Harpellales</taxon>
        <taxon>Legeriomycetaceae</taxon>
        <taxon>Smittium</taxon>
    </lineage>
</organism>
<feature type="region of interest" description="Disordered" evidence="1">
    <location>
        <begin position="480"/>
        <end position="509"/>
    </location>
</feature>
<dbReference type="OrthoDB" id="5678242at2759"/>
<evidence type="ECO:0000256" key="1">
    <source>
        <dbReference type="SAM" id="MobiDB-lite"/>
    </source>
</evidence>
<keyword evidence="3" id="KW-1185">Reference proteome</keyword>
<feature type="compositionally biased region" description="Low complexity" evidence="1">
    <location>
        <begin position="90"/>
        <end position="108"/>
    </location>
</feature>
<comment type="caution">
    <text evidence="2">The sequence shown here is derived from an EMBL/GenBank/DDBJ whole genome shotgun (WGS) entry which is preliminary data.</text>
</comment>
<feature type="compositionally biased region" description="Polar residues" evidence="1">
    <location>
        <begin position="49"/>
        <end position="73"/>
    </location>
</feature>
<name>A0A1R1X6H5_9FUNG</name>
<protein>
    <submittedName>
        <fullName evidence="2">Uncharacterized protein</fullName>
    </submittedName>
</protein>
<sequence length="1371" mass="154303">MMDSMSANLPSKKKIYVYGKKKGSFFDSKKFSSRKSGFSEKVFSNNKLSNSQNSVQDKASPFNNQPKSHSLSPDNIALYSKTRFPFQFISKNSPNNPNSNPGNKKMSSLNSVSAKSLNKYIESTNKSPTKYSNSLPKPLKKTVYKKLPTVYIEKYLNICKQIEHNSSSFNNNNSSNLISKQISSILKTPTSKKKIKTECFIQIPPADINKKRSYNDSFPDKLFDVFPDISPAQLKNSISQKDFINNSSSSNSQLTYNDEDLAPLKKNSKQQKIEFSLLKLETLNPLLSPPPTLSNHNNRPSVNKHKINKKKIINTNDMLHKDAIPTIKPKSSIDCINSPYNQTPMPNSPDITIHYQPVSPVDCIKIKSKNSPKVYISPRKFTRFQSLNSVSPNDTLNRPLPIVVNSNIKTTPLLQYKPNVHKSKTNYSSPIIYSRKPFKASQNIKSYRYTPVILIKNSLKEKDLNIKNVKPIKYPIKNKDTVKSSSMSKNEVKKPKSKSKSLKKKLSTKPKVYKSKLGKLGSFNLNLEIVRPAKKERPDCTAEPNSKNFEDISFSLSSRFNYKNSLHSFNIDSSFENSSFTQPLLSANVQIEDNDNFDSWSIESSSISSEESLLNNTPFNSKNHLLNNEHPSTGPLIRSRASKNISYTYGKSFMKSKNISSSQASNSQLRFSNSNSSVNEIMCDSDYEDIVWNVSNSQNHTLLHNKFTSNDFLAPHDNDYDCSSEKILKLSKNLNTFIDRLSLVQNTESSIRVYFKLLSKMLDSSFIKVICTNPATFDLFNILSKPFHNNLSPEYSDLLTKVQSFTFLLFMIAVLDINPKVGYELILEHRALERVVEIIILFNSSNNLEKVYLSKNHPPSKSSSSKAFLTKNILKSIGCFNENFEPDLDFLFNTILYKLTLEPSPAAISLSNIVRKEMVASGCISQIIDLTWNKYIPNFILNSSNINSICSFFTCETSDTHQDNSDFSLIEMSLRLLEYALSVEPDSNNISSQNNFGFGFDLSIAIPSLSSLLAFATKVLINHYSHHNKTQMKKGTNGPCINNSSSTALNNDIIYTPYDSLSLGAHKRVLRFNDLISSLLRALNTTLTRFEGTTDLLLNQSVFSTICKVLTLPGLIDCINSSPAVSILDDNSIKSNQYKNHDSSIFYEILPLQYHDIMILTISIISKLYELSSKASHLLISTKISNSCYLLNSCVNNCTCPSATSILTFFCTSALKLNTFKSSYPKIKSRNLTPFVEIKTDPYLGSSNSKKSTIEKESSFHIFGSIKDSPLKHFSEISQKLVLHNKNTTNNFIHQPLHVSSPSPSNSPKIPSRYGSDLNSELDLSLLLSGLNHLLILLLSDTPVNQEHVKNSLIPTQCHKLYIILNEFKLG</sequence>
<feature type="region of interest" description="Disordered" evidence="1">
    <location>
        <begin position="89"/>
        <end position="109"/>
    </location>
</feature>
<evidence type="ECO:0000313" key="3">
    <source>
        <dbReference type="Proteomes" id="UP000187283"/>
    </source>
</evidence>